<sequence length="161" mass="17594">MAASCYRNPWVHGRTGTLDAEAPGWVPARLPATRTAKRKPHPRCPAGYGGAPMSDEFTPILPTLDDAKAEEMIGKVVLVGVTRYGGDGQVKGLEQYAGTVLRISADEGVVLADENDGHERYLPPMLDQYQPAEPGEYRMRTSGMIVVDPDYLATWDLHAQQ</sequence>
<organism evidence="1 2">
    <name type="scientific">Stenotrophomonas maltophilia (strain K279a)</name>
    <dbReference type="NCBI Taxonomy" id="522373"/>
    <lineage>
        <taxon>Bacteria</taxon>
        <taxon>Pseudomonadati</taxon>
        <taxon>Pseudomonadota</taxon>
        <taxon>Gammaproteobacteria</taxon>
        <taxon>Lysobacterales</taxon>
        <taxon>Lysobacteraceae</taxon>
        <taxon>Stenotrophomonas</taxon>
        <taxon>Stenotrophomonas maltophilia group</taxon>
    </lineage>
</organism>
<evidence type="ECO:0000313" key="2">
    <source>
        <dbReference type="Proteomes" id="UP000008840"/>
    </source>
</evidence>
<dbReference type="HOGENOM" id="CLU_139208_0_0_6"/>
<accession>B2FKH8</accession>
<dbReference type="Proteomes" id="UP000008840">
    <property type="component" value="Chromosome"/>
</dbReference>
<name>B2FKH8_STRMK</name>
<dbReference type="eggNOG" id="ENOG50339X3">
    <property type="taxonomic scope" value="Bacteria"/>
</dbReference>
<proteinExistence type="predicted"/>
<keyword evidence="2" id="KW-1185">Reference proteome</keyword>
<protein>
    <submittedName>
        <fullName evidence="1">Uncharacterized protein</fullName>
    </submittedName>
</protein>
<dbReference type="AlphaFoldDB" id="B2FKH8"/>
<dbReference type="KEGG" id="sml:Smlt3129"/>
<evidence type="ECO:0000313" key="1">
    <source>
        <dbReference type="EMBL" id="CAQ46574.1"/>
    </source>
</evidence>
<dbReference type="EnsemblBacteria" id="CAQ46574">
    <property type="protein sequence ID" value="CAQ46574"/>
    <property type="gene ID" value="Smlt3129"/>
</dbReference>
<dbReference type="EMBL" id="AM743169">
    <property type="protein sequence ID" value="CAQ46574.1"/>
    <property type="molecule type" value="Genomic_DNA"/>
</dbReference>
<reference evidence="1 2" key="1">
    <citation type="journal article" date="2008" name="Genome Biol.">
        <title>The complete genome, comparative and functional analysis of Stenotrophomonas maltophilia reveals an organism heavily shielded by drug resistance determinants.</title>
        <authorList>
            <person name="Crossman L.C."/>
            <person name="Gould V.C."/>
            <person name="Dow J.M."/>
            <person name="Vernikos G.S."/>
            <person name="Okazaki A."/>
            <person name="Sebaihia M."/>
            <person name="Saunders D."/>
            <person name="Arrowsmith C."/>
            <person name="Carver T."/>
            <person name="Peters N."/>
            <person name="Adlem E."/>
            <person name="Kerhornou A."/>
            <person name="Lord A."/>
            <person name="Murphy L."/>
            <person name="Seeger K."/>
            <person name="Squares R."/>
            <person name="Rutter S."/>
            <person name="Quail M.A."/>
            <person name="Rajandream M.A."/>
            <person name="Harris D."/>
            <person name="Churcher C."/>
            <person name="Bentley S.D."/>
            <person name="Parkhill J."/>
            <person name="Thomson N.R."/>
            <person name="Avison M.B."/>
        </authorList>
    </citation>
    <scope>NUCLEOTIDE SEQUENCE [LARGE SCALE GENOMIC DNA]</scope>
    <source>
        <strain evidence="1 2">K279a</strain>
    </source>
</reference>
<gene>
    <name evidence="1" type="ordered locus">Smlt3129</name>
</gene>